<evidence type="ECO:0000313" key="2">
    <source>
        <dbReference type="Proteomes" id="UP000039865"/>
    </source>
</evidence>
<organism evidence="1 2">
    <name type="scientific">Stylonychia lemnae</name>
    <name type="common">Ciliate</name>
    <dbReference type="NCBI Taxonomy" id="5949"/>
    <lineage>
        <taxon>Eukaryota</taxon>
        <taxon>Sar</taxon>
        <taxon>Alveolata</taxon>
        <taxon>Ciliophora</taxon>
        <taxon>Intramacronucleata</taxon>
        <taxon>Spirotrichea</taxon>
        <taxon>Stichotrichia</taxon>
        <taxon>Sporadotrichida</taxon>
        <taxon>Oxytrichidae</taxon>
        <taxon>Stylonychinae</taxon>
        <taxon>Stylonychia</taxon>
    </lineage>
</organism>
<dbReference type="EMBL" id="CCKQ01019086">
    <property type="protein sequence ID" value="CDW91096.1"/>
    <property type="molecule type" value="Genomic_DNA"/>
</dbReference>
<accession>A0A078BA29</accession>
<dbReference type="AlphaFoldDB" id="A0A078BA29"/>
<protein>
    <submittedName>
        <fullName evidence="1">Uncharacterized protein</fullName>
    </submittedName>
</protein>
<proteinExistence type="predicted"/>
<dbReference type="Proteomes" id="UP000039865">
    <property type="component" value="Unassembled WGS sequence"/>
</dbReference>
<sequence>MGKVVQKLHNITNTEWNNKALSRLRKNEVDEIYSNAINYILINNNAVQYSFKVKVDLVTKLLRTIDTFCQTASQIRFAQKSSLIIDRYTVQNY</sequence>
<evidence type="ECO:0000313" key="1">
    <source>
        <dbReference type="EMBL" id="CDW91096.1"/>
    </source>
</evidence>
<reference evidence="1 2" key="1">
    <citation type="submission" date="2014-06" db="EMBL/GenBank/DDBJ databases">
        <authorList>
            <person name="Swart Estienne"/>
        </authorList>
    </citation>
    <scope>NUCLEOTIDE SEQUENCE [LARGE SCALE GENOMIC DNA]</scope>
    <source>
        <strain evidence="1 2">130c</strain>
    </source>
</reference>
<keyword evidence="2" id="KW-1185">Reference proteome</keyword>
<name>A0A078BA29_STYLE</name>
<dbReference type="InParanoid" id="A0A078BA29"/>
<gene>
    <name evidence="1" type="primary">Contig14344.g702</name>
    <name evidence="1" type="ORF">STYLEM_20246</name>
</gene>